<feature type="domain" description="3-hydroxyacyl-CoA dehydrogenase NAD binding" evidence="1">
    <location>
        <begin position="2"/>
        <end position="56"/>
    </location>
</feature>
<dbReference type="PANTHER" id="PTHR48075">
    <property type="entry name" value="3-HYDROXYACYL-COA DEHYDROGENASE FAMILY PROTEIN"/>
    <property type="match status" value="1"/>
</dbReference>
<dbReference type="InterPro" id="IPR006176">
    <property type="entry name" value="3-OHacyl-CoA_DH_NAD-bd"/>
</dbReference>
<proteinExistence type="predicted"/>
<dbReference type="STRING" id="57577.A0A2K3MKH4"/>
<dbReference type="GO" id="GO:0070403">
    <property type="term" value="F:NAD+ binding"/>
    <property type="evidence" value="ECO:0007669"/>
    <property type="project" value="InterPro"/>
</dbReference>
<comment type="caution">
    <text evidence="2">The sequence shown here is derived from an EMBL/GenBank/DDBJ whole genome shotgun (WGS) entry which is preliminary data.</text>
</comment>
<evidence type="ECO:0000259" key="1">
    <source>
        <dbReference type="Pfam" id="PF02737"/>
    </source>
</evidence>
<organism evidence="2 3">
    <name type="scientific">Trifolium pratense</name>
    <name type="common">Red clover</name>
    <dbReference type="NCBI Taxonomy" id="57577"/>
    <lineage>
        <taxon>Eukaryota</taxon>
        <taxon>Viridiplantae</taxon>
        <taxon>Streptophyta</taxon>
        <taxon>Embryophyta</taxon>
        <taxon>Tracheophyta</taxon>
        <taxon>Spermatophyta</taxon>
        <taxon>Magnoliopsida</taxon>
        <taxon>eudicotyledons</taxon>
        <taxon>Gunneridae</taxon>
        <taxon>Pentapetalae</taxon>
        <taxon>rosids</taxon>
        <taxon>fabids</taxon>
        <taxon>Fabales</taxon>
        <taxon>Fabaceae</taxon>
        <taxon>Papilionoideae</taxon>
        <taxon>50 kb inversion clade</taxon>
        <taxon>NPAAA clade</taxon>
        <taxon>Hologalegina</taxon>
        <taxon>IRL clade</taxon>
        <taxon>Trifolieae</taxon>
        <taxon>Trifolium</taxon>
    </lineage>
</organism>
<evidence type="ECO:0000313" key="2">
    <source>
        <dbReference type="EMBL" id="PNX91264.1"/>
    </source>
</evidence>
<feature type="non-terminal residue" evidence="2">
    <location>
        <position position="96"/>
    </location>
</feature>
<protein>
    <submittedName>
        <fullName evidence="2">3-hydroxybutyryl-CoA dehydrogenase-like protein</fullName>
    </submittedName>
</protein>
<dbReference type="Pfam" id="PF02737">
    <property type="entry name" value="3HCDH_N"/>
    <property type="match status" value="1"/>
</dbReference>
<dbReference type="SUPFAM" id="SSF51735">
    <property type="entry name" value="NAD(P)-binding Rossmann-fold domains"/>
    <property type="match status" value="1"/>
</dbReference>
<reference evidence="2 3" key="2">
    <citation type="journal article" date="2017" name="Front. Plant Sci.">
        <title>Gene Classification and Mining of Molecular Markers Useful in Red Clover (Trifolium pratense) Breeding.</title>
        <authorList>
            <person name="Istvanek J."/>
            <person name="Dluhosova J."/>
            <person name="Dluhos P."/>
            <person name="Patkova L."/>
            <person name="Nedelnik J."/>
            <person name="Repkova J."/>
        </authorList>
    </citation>
    <scope>NUCLEOTIDE SEQUENCE [LARGE SCALE GENOMIC DNA]</scope>
    <source>
        <strain evidence="3">cv. Tatra</strain>
        <tissue evidence="2">Young leaves</tissue>
    </source>
</reference>
<evidence type="ECO:0000313" key="3">
    <source>
        <dbReference type="Proteomes" id="UP000236291"/>
    </source>
</evidence>
<dbReference type="AlphaFoldDB" id="A0A2K3MKH4"/>
<dbReference type="GO" id="GO:0006631">
    <property type="term" value="P:fatty acid metabolic process"/>
    <property type="evidence" value="ECO:0007669"/>
    <property type="project" value="InterPro"/>
</dbReference>
<dbReference type="InterPro" id="IPR036291">
    <property type="entry name" value="NAD(P)-bd_dom_sf"/>
</dbReference>
<dbReference type="Gene3D" id="3.40.50.720">
    <property type="entry name" value="NAD(P)-binding Rossmann-like Domain"/>
    <property type="match status" value="1"/>
</dbReference>
<dbReference type="GO" id="GO:0016491">
    <property type="term" value="F:oxidoreductase activity"/>
    <property type="evidence" value="ECO:0007669"/>
    <property type="project" value="TreeGrafter"/>
</dbReference>
<name>A0A2K3MKH4_TRIPR</name>
<sequence length="96" mass="10627">MRIEKVQLGVDNSPCVIGMHFMNPPPVMKLIEIVRGADTSDETFAATKELSQSLSDHYIPAIILKNVNVTYVGLMEDDELIADVYAAAMFPSTHNF</sequence>
<reference evidence="2 3" key="1">
    <citation type="journal article" date="2014" name="Am. J. Bot.">
        <title>Genome assembly and annotation for red clover (Trifolium pratense; Fabaceae).</title>
        <authorList>
            <person name="Istvanek J."/>
            <person name="Jaros M."/>
            <person name="Krenek A."/>
            <person name="Repkova J."/>
        </authorList>
    </citation>
    <scope>NUCLEOTIDE SEQUENCE [LARGE SCALE GENOMIC DNA]</scope>
    <source>
        <strain evidence="3">cv. Tatra</strain>
        <tissue evidence="2">Young leaves</tissue>
    </source>
</reference>
<dbReference type="PANTHER" id="PTHR48075:SF5">
    <property type="entry name" value="3-HYDROXYBUTYRYL-COA DEHYDROGENASE"/>
    <property type="match status" value="1"/>
</dbReference>
<gene>
    <name evidence="2" type="ORF">L195_g047394</name>
</gene>
<accession>A0A2K3MKH4</accession>
<dbReference type="EMBL" id="ASHM01065616">
    <property type="protein sequence ID" value="PNX91264.1"/>
    <property type="molecule type" value="Genomic_DNA"/>
</dbReference>
<dbReference type="Proteomes" id="UP000236291">
    <property type="component" value="Unassembled WGS sequence"/>
</dbReference>